<protein>
    <recommendedName>
        <fullName evidence="9">Transposase</fullName>
    </recommendedName>
</protein>
<dbReference type="PROSITE" id="PS50960">
    <property type="entry name" value="HTH_PSQ"/>
    <property type="match status" value="1"/>
</dbReference>
<dbReference type="InterPro" id="IPR009057">
    <property type="entry name" value="Homeodomain-like_sf"/>
</dbReference>
<dbReference type="InterPro" id="IPR007889">
    <property type="entry name" value="HTH_Psq"/>
</dbReference>
<dbReference type="InterPro" id="IPR006600">
    <property type="entry name" value="HTH_CenpB_DNA-bd_dom"/>
</dbReference>
<comment type="caution">
    <text evidence="7">The sequence shown here is derived from an EMBL/GenBank/DDBJ whole genome shotgun (WGS) entry which is preliminary data.</text>
</comment>
<dbReference type="Pfam" id="PF05225">
    <property type="entry name" value="HTH_psq"/>
    <property type="match status" value="1"/>
</dbReference>
<reference evidence="7 8" key="1">
    <citation type="submission" date="2023-01" db="EMBL/GenBank/DDBJ databases">
        <authorList>
            <person name="Whitehead M."/>
        </authorList>
    </citation>
    <scope>NUCLEOTIDE SEQUENCE [LARGE SCALE GENOMIC DNA]</scope>
</reference>
<dbReference type="EMBL" id="CARXXK010000001">
    <property type="protein sequence ID" value="CAI6351502.1"/>
    <property type="molecule type" value="Genomic_DNA"/>
</dbReference>
<dbReference type="SUPFAM" id="SSF46689">
    <property type="entry name" value="Homeodomain-like"/>
    <property type="match status" value="1"/>
</dbReference>
<dbReference type="InterPro" id="IPR050863">
    <property type="entry name" value="CenT-Element_Derived"/>
</dbReference>
<evidence type="ECO:0000256" key="1">
    <source>
        <dbReference type="ARBA" id="ARBA00004123"/>
    </source>
</evidence>
<dbReference type="PANTHER" id="PTHR19303">
    <property type="entry name" value="TRANSPOSON"/>
    <property type="match status" value="1"/>
</dbReference>
<evidence type="ECO:0008006" key="9">
    <source>
        <dbReference type="Google" id="ProtNLM"/>
    </source>
</evidence>
<organism evidence="7 8">
    <name type="scientific">Macrosiphum euphorbiae</name>
    <name type="common">potato aphid</name>
    <dbReference type="NCBI Taxonomy" id="13131"/>
    <lineage>
        <taxon>Eukaryota</taxon>
        <taxon>Metazoa</taxon>
        <taxon>Ecdysozoa</taxon>
        <taxon>Arthropoda</taxon>
        <taxon>Hexapoda</taxon>
        <taxon>Insecta</taxon>
        <taxon>Pterygota</taxon>
        <taxon>Neoptera</taxon>
        <taxon>Paraneoptera</taxon>
        <taxon>Hemiptera</taxon>
        <taxon>Sternorrhyncha</taxon>
        <taxon>Aphidomorpha</taxon>
        <taxon>Aphidoidea</taxon>
        <taxon>Aphididae</taxon>
        <taxon>Macrosiphini</taxon>
        <taxon>Macrosiphum</taxon>
    </lineage>
</organism>
<dbReference type="GO" id="GO:0005634">
    <property type="term" value="C:nucleus"/>
    <property type="evidence" value="ECO:0007669"/>
    <property type="project" value="UniProtKB-SubCell"/>
</dbReference>
<comment type="subcellular location">
    <subcellularLocation>
        <location evidence="1 4">Nucleus</location>
    </subcellularLocation>
</comment>
<evidence type="ECO:0000259" key="5">
    <source>
        <dbReference type="PROSITE" id="PS50960"/>
    </source>
</evidence>
<dbReference type="Proteomes" id="UP001160148">
    <property type="component" value="Unassembled WGS sequence"/>
</dbReference>
<evidence type="ECO:0000313" key="7">
    <source>
        <dbReference type="EMBL" id="CAI6351502.1"/>
    </source>
</evidence>
<evidence type="ECO:0000313" key="8">
    <source>
        <dbReference type="Proteomes" id="UP001160148"/>
    </source>
</evidence>
<feature type="domain" description="HTH CENPB-type" evidence="6">
    <location>
        <begin position="55"/>
        <end position="130"/>
    </location>
</feature>
<evidence type="ECO:0000259" key="6">
    <source>
        <dbReference type="PROSITE" id="PS51253"/>
    </source>
</evidence>
<accession>A0AAV0W6W1</accession>
<dbReference type="GO" id="GO:0003677">
    <property type="term" value="F:DNA binding"/>
    <property type="evidence" value="ECO:0007669"/>
    <property type="project" value="UniProtKB-UniRule"/>
</dbReference>
<proteinExistence type="predicted"/>
<gene>
    <name evidence="7" type="ORF">MEUPH1_LOCUS7840</name>
</gene>
<dbReference type="PANTHER" id="PTHR19303:SF74">
    <property type="entry name" value="POGO TRANSPOSABLE ELEMENT WITH KRAB DOMAIN"/>
    <property type="match status" value="1"/>
</dbReference>
<dbReference type="Gene3D" id="1.10.10.60">
    <property type="entry name" value="Homeodomain-like"/>
    <property type="match status" value="1"/>
</dbReference>
<dbReference type="Pfam" id="PF03221">
    <property type="entry name" value="HTH_Tnp_Tc5"/>
    <property type="match status" value="1"/>
</dbReference>
<name>A0AAV0W6W1_9HEMI</name>
<dbReference type="InterPro" id="IPR004875">
    <property type="entry name" value="DDE_SF_endonuclease_dom"/>
</dbReference>
<sequence length="862" mass="99531">MEEIKRRFRYSEEDLKRAMEAVQQNEMTLCKASASFNIPKGTLSNKLNKKVPLERKMGPKTYLSEEEEIRIKNWILAKAAVGFPVRPDDIRDSVQNVLKQFTRDTPFINCRPGIKWLNLFLNRHKEIGKRNAEVVSKARALVTKDQIKNWFDGVKNFLINENCVDILDDGRRILNCDETGMNTCPKTGKVLCLKQMPNFYEVANGPEKECTTVLCSFSADGTSFPPMVVYPYKRIPAAIVNNLPNSWVFGRSDSGWMISSTFFEYIANSLYPSLVEKQVPFPLILFLDGHSSHLSLDLSEFCADKQIHLYCLPPNATHILQPCNVSIFKPLKSHWKKVVHKYKQCDSKTINKFNFATIFKEAFDKITIEVIQNGFRACGLYPFDENAVDYNKCIPNRSFNTSDVSSISNNDLKSNVLPRPTIDEFIIAKNVIKFILQDKLLTDNDKIRLIIEECNKAETPGSKQIQSNVDGFLNFDIQNMPMEILSDTFDFNMFDDIVYDNLHCTNNEVLRSENNNCVTINYDEGKADELLINSEENNTFVPINYDEKKTELFNSKKNIETVTINCDEKKTDELLINSEENNKFVPINYDEKKTELFNSKENIETVTINCDEKKTDELLINSEENNKTETMNSENKAGKSENTINADNSNIIENIRTGIKTSNLTESSIDNIWSTHFPWPKTPSSQGSTKSSERKVPYAITSVQWQEIQKEKECVKLKKQEAIDFRKEERKRKAIEKEITLDEKRKKKNTKKDNVEELEDIKKLIPQTQTSTSKVSKTSSYTVGCFVIVEYEEEYFPGEIMKKKANEYQVRVMCMSGLNWKWPEKEDICWYKKEYVMQSIMPPKLVNARKIYAVPEINNYKI</sequence>
<dbReference type="InterPro" id="IPR036397">
    <property type="entry name" value="RNaseH_sf"/>
</dbReference>
<keyword evidence="3 4" id="KW-0539">Nucleus</keyword>
<evidence type="ECO:0000256" key="2">
    <source>
        <dbReference type="ARBA" id="ARBA00023125"/>
    </source>
</evidence>
<dbReference type="Gene3D" id="3.30.420.10">
    <property type="entry name" value="Ribonuclease H-like superfamily/Ribonuclease H"/>
    <property type="match status" value="1"/>
</dbReference>
<evidence type="ECO:0000256" key="4">
    <source>
        <dbReference type="PROSITE-ProRule" id="PRU00320"/>
    </source>
</evidence>
<feature type="domain" description="HTH psq-type" evidence="5">
    <location>
        <begin position="1"/>
        <end position="53"/>
    </location>
</feature>
<feature type="DNA-binding region" description="H-T-H motif" evidence="4">
    <location>
        <begin position="29"/>
        <end position="49"/>
    </location>
</feature>
<keyword evidence="2 4" id="KW-0238">DNA-binding</keyword>
<dbReference type="AlphaFoldDB" id="A0AAV0W6W1"/>
<evidence type="ECO:0000256" key="3">
    <source>
        <dbReference type="ARBA" id="ARBA00023242"/>
    </source>
</evidence>
<dbReference type="PROSITE" id="PS51253">
    <property type="entry name" value="HTH_CENPB"/>
    <property type="match status" value="1"/>
</dbReference>
<keyword evidence="8" id="KW-1185">Reference proteome</keyword>
<dbReference type="Pfam" id="PF03184">
    <property type="entry name" value="DDE_1"/>
    <property type="match status" value="1"/>
</dbReference>